<name>A0A0D6SWA8_BACMY</name>
<sequence>MDDDEGNEKQKIPLFVLRKRDFYVQVMHPYINEVPHSIFQAQSLQEVAQYSK</sequence>
<gene>
    <name evidence="1" type="ORF">bcere0026_1710</name>
    <name evidence="2" type="ORF">S3E15_01588</name>
</gene>
<accession>C2XNC8</accession>
<dbReference type="Proteomes" id="UP000194131">
    <property type="component" value="Unassembled WGS sequence"/>
</dbReference>
<dbReference type="Proteomes" id="UP000001753">
    <property type="component" value="Chromosome"/>
</dbReference>
<evidence type="ECO:0000313" key="1">
    <source>
        <dbReference type="EMBL" id="EEL72829.1"/>
    </source>
</evidence>
<dbReference type="EMBL" id="MRWU01000015">
    <property type="protein sequence ID" value="OSX90729.1"/>
    <property type="molecule type" value="Genomic_DNA"/>
</dbReference>
<accession>A0A0D6SWA8</accession>
<comment type="caution">
    <text evidence="1">The sequence shown here is derived from an EMBL/GenBank/DDBJ whole genome shotgun (WGS) entry which is preliminary data.</text>
</comment>
<reference evidence="2 3" key="2">
    <citation type="submission" date="2016-12" db="EMBL/GenBank/DDBJ databases">
        <title>Genome Sequences of Twelve Sporeforming Bacillus Species Isolated from Foods.</title>
        <authorList>
            <person name="De Jong A."/>
            <person name="Holsappel S."/>
            <person name="Kuipers O.P."/>
        </authorList>
    </citation>
    <scope>NUCLEOTIDE SEQUENCE [LARGE SCALE GENOMIC DNA]</scope>
    <source>
        <strain evidence="2 3">S3E15</strain>
    </source>
</reference>
<accession>A0A0A0WY48</accession>
<dbReference type="KEGG" id="bww:bwei_5542"/>
<organism evidence="1">
    <name type="scientific">Bacillus mycoides</name>
    <dbReference type="NCBI Taxonomy" id="1405"/>
    <lineage>
        <taxon>Bacteria</taxon>
        <taxon>Bacillati</taxon>
        <taxon>Bacillota</taxon>
        <taxon>Bacilli</taxon>
        <taxon>Bacillales</taxon>
        <taxon>Bacillaceae</taxon>
        <taxon>Bacillus</taxon>
        <taxon>Bacillus cereus group</taxon>
    </lineage>
</organism>
<proteinExistence type="predicted"/>
<evidence type="ECO:0000313" key="3">
    <source>
        <dbReference type="Proteomes" id="UP000194131"/>
    </source>
</evidence>
<protein>
    <submittedName>
        <fullName evidence="1">Uncharacterized protein</fullName>
    </submittedName>
</protein>
<evidence type="ECO:0000313" key="2">
    <source>
        <dbReference type="EMBL" id="OSX90729.1"/>
    </source>
</evidence>
<dbReference type="AlphaFoldDB" id="A0A0D6SWA8"/>
<dbReference type="EMBL" id="ACMP01000006">
    <property type="protein sequence ID" value="EEL72829.1"/>
    <property type="molecule type" value="Genomic_DNA"/>
</dbReference>
<reference evidence="1" key="1">
    <citation type="journal article" date="2012" name="Genome Res.">
        <title>Genomic characterization of the Bacillus cereus sensu lato species: Backdrop to the evolution of Bacillus anthracis.</title>
        <authorList>
            <person name="Zwick M.E."/>
            <person name="Joseph S.J."/>
            <person name="Didelot X."/>
            <person name="Chen P.E."/>
            <person name="Bishop-Lilly K.A."/>
            <person name="Stewart A.C."/>
            <person name="Willner K."/>
            <person name="Nolan N."/>
            <person name="Lentz S."/>
            <person name="Thomason M.K."/>
            <person name="Sozhamannan S."/>
            <person name="Mateczun A.J."/>
            <person name="Du L."/>
            <person name="Read T.D."/>
        </authorList>
    </citation>
    <scope>NUCLEOTIDE SEQUENCE [LARGE SCALE GENOMIC DNA]</scope>
    <source>
        <strain evidence="1">AH603</strain>
    </source>
</reference>